<reference evidence="2 3" key="1">
    <citation type="submission" date="2018-05" db="EMBL/GenBank/DDBJ databases">
        <title>Amnibacterium sp. M8JJ-5, whole genome shotgun sequence.</title>
        <authorList>
            <person name="Tuo L."/>
        </authorList>
    </citation>
    <scope>NUCLEOTIDE SEQUENCE [LARGE SCALE GENOMIC DNA]</scope>
    <source>
        <strain evidence="2 3">M8JJ-5</strain>
    </source>
</reference>
<evidence type="ECO:0000256" key="1">
    <source>
        <dbReference type="SAM" id="SignalP"/>
    </source>
</evidence>
<sequence length="196" mass="20109">MKLRAVATVMLAGSLALGLSACNFISPQRTLQKYDPSDGVGADLGGLDVRNVLLITEDGESATLVMSVINTSTDDRTLEVQYESSAAEAVAGKVNFDIDVAGQSIVSTSPAGEKQIVLQGIDSPAGALFSVYFQTGDSQGVDLPVPVLDATLEQYANLAPSPTPTPTPTPAPVVPAPVATVAPDTEAVIPDDTPAE</sequence>
<keyword evidence="2" id="KW-0489">Methyltransferase</keyword>
<dbReference type="RefSeq" id="WP_116754705.1">
    <property type="nucleotide sequence ID" value="NZ_JBHUEX010000001.1"/>
</dbReference>
<evidence type="ECO:0000313" key="2">
    <source>
        <dbReference type="EMBL" id="PVZ94966.1"/>
    </source>
</evidence>
<dbReference type="AlphaFoldDB" id="A0A2V1HQS2"/>
<dbReference type="Proteomes" id="UP000244893">
    <property type="component" value="Unassembled WGS sequence"/>
</dbReference>
<keyword evidence="3" id="KW-1185">Reference proteome</keyword>
<accession>A0A2V1HQS2</accession>
<dbReference type="GO" id="GO:0032259">
    <property type="term" value="P:methylation"/>
    <property type="evidence" value="ECO:0007669"/>
    <property type="project" value="UniProtKB-KW"/>
</dbReference>
<dbReference type="PROSITE" id="PS51257">
    <property type="entry name" value="PROKAR_LIPOPROTEIN"/>
    <property type="match status" value="1"/>
</dbReference>
<feature type="chain" id="PRO_5015852539" evidence="1">
    <location>
        <begin position="22"/>
        <end position="196"/>
    </location>
</feature>
<keyword evidence="2" id="KW-0808">Transferase</keyword>
<evidence type="ECO:0000313" key="3">
    <source>
        <dbReference type="Proteomes" id="UP000244893"/>
    </source>
</evidence>
<proteinExistence type="predicted"/>
<organism evidence="2 3">
    <name type="scientific">Amnibacterium flavum</name>
    <dbReference type="NCBI Taxonomy" id="2173173"/>
    <lineage>
        <taxon>Bacteria</taxon>
        <taxon>Bacillati</taxon>
        <taxon>Actinomycetota</taxon>
        <taxon>Actinomycetes</taxon>
        <taxon>Micrococcales</taxon>
        <taxon>Microbacteriaceae</taxon>
        <taxon>Amnibacterium</taxon>
    </lineage>
</organism>
<keyword evidence="1" id="KW-0732">Signal</keyword>
<feature type="signal peptide" evidence="1">
    <location>
        <begin position="1"/>
        <end position="21"/>
    </location>
</feature>
<comment type="caution">
    <text evidence="2">The sequence shown here is derived from an EMBL/GenBank/DDBJ whole genome shotgun (WGS) entry which is preliminary data.</text>
</comment>
<dbReference type="GO" id="GO:0008168">
    <property type="term" value="F:methyltransferase activity"/>
    <property type="evidence" value="ECO:0007669"/>
    <property type="project" value="UniProtKB-KW"/>
</dbReference>
<dbReference type="EMBL" id="QEOP01000001">
    <property type="protein sequence ID" value="PVZ94966.1"/>
    <property type="molecule type" value="Genomic_DNA"/>
</dbReference>
<gene>
    <name evidence="2" type="ORF">DDQ50_00035</name>
</gene>
<dbReference type="OrthoDB" id="3267550at2"/>
<protein>
    <submittedName>
        <fullName evidence="2">DNA modification methylase</fullName>
    </submittedName>
</protein>
<name>A0A2V1HQS2_9MICO</name>